<gene>
    <name evidence="1" type="ORF">ACFQ4G_05460</name>
</gene>
<proteinExistence type="predicted"/>
<reference evidence="2" key="1">
    <citation type="journal article" date="2019" name="Int. J. Syst. Evol. Microbiol.">
        <title>The Global Catalogue of Microorganisms (GCM) 10K type strain sequencing project: providing services to taxonomists for standard genome sequencing and annotation.</title>
        <authorList>
            <consortium name="The Broad Institute Genomics Platform"/>
            <consortium name="The Broad Institute Genome Sequencing Center for Infectious Disease"/>
            <person name="Wu L."/>
            <person name="Ma J."/>
        </authorList>
    </citation>
    <scope>NUCLEOTIDE SEQUENCE [LARGE SCALE GENOMIC DNA]</scope>
    <source>
        <strain evidence="2">CCUG 56108</strain>
    </source>
</reference>
<sequence>MDIDRVDKRTGDTLLSYKGPFQSIPLFGGLSTVIAVAVEPPTPPSA</sequence>
<comment type="caution">
    <text evidence="1">The sequence shown here is derived from an EMBL/GenBank/DDBJ whole genome shotgun (WGS) entry which is preliminary data.</text>
</comment>
<organism evidence="1 2">
    <name type="scientific">Methylobacterium marchantiae</name>
    <dbReference type="NCBI Taxonomy" id="600331"/>
    <lineage>
        <taxon>Bacteria</taxon>
        <taxon>Pseudomonadati</taxon>
        <taxon>Pseudomonadota</taxon>
        <taxon>Alphaproteobacteria</taxon>
        <taxon>Hyphomicrobiales</taxon>
        <taxon>Methylobacteriaceae</taxon>
        <taxon>Methylobacterium</taxon>
    </lineage>
</organism>
<name>A0ABW3WWT8_9HYPH</name>
<keyword evidence="2" id="KW-1185">Reference proteome</keyword>
<evidence type="ECO:0000313" key="1">
    <source>
        <dbReference type="EMBL" id="MFD1301030.1"/>
    </source>
</evidence>
<dbReference type="RefSeq" id="WP_238206031.1">
    <property type="nucleotide sequence ID" value="NZ_JBHTND010000005.1"/>
</dbReference>
<dbReference type="Proteomes" id="UP001597176">
    <property type="component" value="Unassembled WGS sequence"/>
</dbReference>
<dbReference type="EMBL" id="JBHTND010000005">
    <property type="protein sequence ID" value="MFD1301030.1"/>
    <property type="molecule type" value="Genomic_DNA"/>
</dbReference>
<evidence type="ECO:0000313" key="2">
    <source>
        <dbReference type="Proteomes" id="UP001597176"/>
    </source>
</evidence>
<protein>
    <submittedName>
        <fullName evidence="1">Uncharacterized protein</fullName>
    </submittedName>
</protein>
<accession>A0ABW3WWT8</accession>